<protein>
    <submittedName>
        <fullName evidence="6">Regulatory protein, tetR family</fullName>
    </submittedName>
</protein>
<dbReference type="RefSeq" id="WP_091619330.1">
    <property type="nucleotide sequence ID" value="NZ_FOEF01000010.1"/>
</dbReference>
<sequence>MTVPPPPWRRTPSPRRRAAKPLLSQELVVKTALEILAAEGIEAVTMRKVAQRLETGPASLYAYVSSKEELDELMLDAALGDVPLPAPDAERWDEQVKDQVRLQVRAMMAYPGIARVAWNTPVPVTPNALRQAEAMLVLLRAGGLSLEQAMFAGDALSLYAKAHAYEASSWTFGDFDQAEVAGRSRQMDEYMRSLPAGAFPNLLRSGEFFNAETSEPRFEFALEMFVAGLRTLVRA</sequence>
<dbReference type="PANTHER" id="PTHR30055:SF151">
    <property type="entry name" value="TRANSCRIPTIONAL REGULATORY PROTEIN"/>
    <property type="match status" value="1"/>
</dbReference>
<evidence type="ECO:0000256" key="3">
    <source>
        <dbReference type="ARBA" id="ARBA00023163"/>
    </source>
</evidence>
<dbReference type="InterPro" id="IPR004111">
    <property type="entry name" value="Repressor_TetR_C"/>
</dbReference>
<evidence type="ECO:0000256" key="2">
    <source>
        <dbReference type="ARBA" id="ARBA00023125"/>
    </source>
</evidence>
<evidence type="ECO:0000256" key="1">
    <source>
        <dbReference type="ARBA" id="ARBA00023015"/>
    </source>
</evidence>
<dbReference type="PANTHER" id="PTHR30055">
    <property type="entry name" value="HTH-TYPE TRANSCRIPTIONAL REGULATOR RUTR"/>
    <property type="match status" value="1"/>
</dbReference>
<feature type="DNA-binding region" description="H-T-H motif" evidence="4">
    <location>
        <begin position="45"/>
        <end position="64"/>
    </location>
</feature>
<reference evidence="7" key="1">
    <citation type="submission" date="2016-10" db="EMBL/GenBank/DDBJ databases">
        <authorList>
            <person name="Varghese N."/>
            <person name="Submissions S."/>
        </authorList>
    </citation>
    <scope>NUCLEOTIDE SEQUENCE [LARGE SCALE GENOMIC DNA]</scope>
    <source>
        <strain evidence="7">DSM 44993</strain>
    </source>
</reference>
<evidence type="ECO:0000259" key="5">
    <source>
        <dbReference type="PROSITE" id="PS50977"/>
    </source>
</evidence>
<dbReference type="GO" id="GO:0045892">
    <property type="term" value="P:negative regulation of DNA-templated transcription"/>
    <property type="evidence" value="ECO:0007669"/>
    <property type="project" value="InterPro"/>
</dbReference>
<dbReference type="GO" id="GO:0003700">
    <property type="term" value="F:DNA-binding transcription factor activity"/>
    <property type="evidence" value="ECO:0007669"/>
    <property type="project" value="TreeGrafter"/>
</dbReference>
<dbReference type="AlphaFoldDB" id="A0A1H8Y243"/>
<dbReference type="SUPFAM" id="SSF46689">
    <property type="entry name" value="Homeodomain-like"/>
    <property type="match status" value="1"/>
</dbReference>
<gene>
    <name evidence="6" type="ORF">SAMN04489732_11084</name>
</gene>
<proteinExistence type="predicted"/>
<dbReference type="Gene3D" id="1.10.357.10">
    <property type="entry name" value="Tetracycline Repressor, domain 2"/>
    <property type="match status" value="1"/>
</dbReference>
<dbReference type="InterPro" id="IPR036271">
    <property type="entry name" value="Tet_transcr_reg_TetR-rel_C_sf"/>
</dbReference>
<dbReference type="OrthoDB" id="329481at2"/>
<dbReference type="GO" id="GO:0000976">
    <property type="term" value="F:transcription cis-regulatory region binding"/>
    <property type="evidence" value="ECO:0007669"/>
    <property type="project" value="TreeGrafter"/>
</dbReference>
<dbReference type="Pfam" id="PF00440">
    <property type="entry name" value="TetR_N"/>
    <property type="match status" value="1"/>
</dbReference>
<dbReference type="Pfam" id="PF02909">
    <property type="entry name" value="TetR_C_1"/>
    <property type="match status" value="1"/>
</dbReference>
<keyword evidence="2 4" id="KW-0238">DNA-binding</keyword>
<organism evidence="6 7">
    <name type="scientific">Amycolatopsis saalfeldensis</name>
    <dbReference type="NCBI Taxonomy" id="394193"/>
    <lineage>
        <taxon>Bacteria</taxon>
        <taxon>Bacillati</taxon>
        <taxon>Actinomycetota</taxon>
        <taxon>Actinomycetes</taxon>
        <taxon>Pseudonocardiales</taxon>
        <taxon>Pseudonocardiaceae</taxon>
        <taxon>Amycolatopsis</taxon>
    </lineage>
</organism>
<dbReference type="InterPro" id="IPR009057">
    <property type="entry name" value="Homeodomain-like_sf"/>
</dbReference>
<accession>A0A1H8Y243</accession>
<dbReference type="InterPro" id="IPR050109">
    <property type="entry name" value="HTH-type_TetR-like_transc_reg"/>
</dbReference>
<keyword evidence="7" id="KW-1185">Reference proteome</keyword>
<dbReference type="InterPro" id="IPR001647">
    <property type="entry name" value="HTH_TetR"/>
</dbReference>
<evidence type="ECO:0000313" key="7">
    <source>
        <dbReference type="Proteomes" id="UP000198582"/>
    </source>
</evidence>
<name>A0A1H8Y243_9PSEU</name>
<dbReference type="PROSITE" id="PS50977">
    <property type="entry name" value="HTH_TETR_2"/>
    <property type="match status" value="1"/>
</dbReference>
<evidence type="ECO:0000256" key="4">
    <source>
        <dbReference type="PROSITE-ProRule" id="PRU00335"/>
    </source>
</evidence>
<dbReference type="STRING" id="394193.SAMN04489732_11084"/>
<evidence type="ECO:0000313" key="6">
    <source>
        <dbReference type="EMBL" id="SEP45618.1"/>
    </source>
</evidence>
<dbReference type="SUPFAM" id="SSF48498">
    <property type="entry name" value="Tetracyclin repressor-like, C-terminal domain"/>
    <property type="match status" value="1"/>
</dbReference>
<dbReference type="EMBL" id="FOEF01000010">
    <property type="protein sequence ID" value="SEP45618.1"/>
    <property type="molecule type" value="Genomic_DNA"/>
</dbReference>
<feature type="domain" description="HTH tetR-type" evidence="5">
    <location>
        <begin position="22"/>
        <end position="82"/>
    </location>
</feature>
<dbReference type="Proteomes" id="UP000198582">
    <property type="component" value="Unassembled WGS sequence"/>
</dbReference>
<keyword evidence="3" id="KW-0804">Transcription</keyword>
<keyword evidence="1" id="KW-0805">Transcription regulation</keyword>